<sequence length="292" mass="32514">MNTSERKIIVVDIGGSHIAAGELDWDKREVRSGSQCRRSVDSHASADVIISSWANLLSDFIDEVNKDHVWVGIAMPGPFDYNEGISYINELNKYDALYGMNVKKELAQALGISPDHILFKNDAEAFLYGEVVHRGDLDEAKVVGITLGTGLGSAVYNHGVCRDVFRAITPMKHGIAEDYISSRWFKHRYSQLSGEQLESVEALAKGQDPLKAQIFSEFATHLAFFLNDFIEEESASAVIIGGNIARCLDLFIDELRAKLKNKQVQLYQSILWEDAALLGAGYLWENKLTKSI</sequence>
<dbReference type="Proteomes" id="UP000238642">
    <property type="component" value="Unassembled WGS sequence"/>
</dbReference>
<dbReference type="CDD" id="cd23763">
    <property type="entry name" value="ASKHA_ATPase_ROK"/>
    <property type="match status" value="1"/>
</dbReference>
<dbReference type="OrthoDB" id="49666at2"/>
<gene>
    <name evidence="2" type="ORF">C5749_02495</name>
</gene>
<dbReference type="Gene3D" id="3.30.420.40">
    <property type="match status" value="2"/>
</dbReference>
<dbReference type="EMBL" id="PVBS01000001">
    <property type="protein sequence ID" value="PRD56163.1"/>
    <property type="molecule type" value="Genomic_DNA"/>
</dbReference>
<organism evidence="2 3">
    <name type="scientific">Sphingobacterium gobiense</name>
    <dbReference type="NCBI Taxonomy" id="1382456"/>
    <lineage>
        <taxon>Bacteria</taxon>
        <taxon>Pseudomonadati</taxon>
        <taxon>Bacteroidota</taxon>
        <taxon>Sphingobacteriia</taxon>
        <taxon>Sphingobacteriales</taxon>
        <taxon>Sphingobacteriaceae</taxon>
        <taxon>Sphingobacterium</taxon>
    </lineage>
</organism>
<dbReference type="RefSeq" id="WP_105722704.1">
    <property type="nucleotide sequence ID" value="NZ_PVBS01000001.1"/>
</dbReference>
<comment type="similarity">
    <text evidence="1">Belongs to the ROK (NagC/XylR) family.</text>
</comment>
<evidence type="ECO:0000256" key="1">
    <source>
        <dbReference type="ARBA" id="ARBA00006479"/>
    </source>
</evidence>
<comment type="caution">
    <text evidence="2">The sequence shown here is derived from an EMBL/GenBank/DDBJ whole genome shotgun (WGS) entry which is preliminary data.</text>
</comment>
<dbReference type="AlphaFoldDB" id="A0A2S9JSD7"/>
<dbReference type="InterPro" id="IPR043129">
    <property type="entry name" value="ATPase_NBD"/>
</dbReference>
<dbReference type="Pfam" id="PF00480">
    <property type="entry name" value="ROK"/>
    <property type="match status" value="1"/>
</dbReference>
<evidence type="ECO:0000313" key="3">
    <source>
        <dbReference type="Proteomes" id="UP000238642"/>
    </source>
</evidence>
<dbReference type="SUPFAM" id="SSF53067">
    <property type="entry name" value="Actin-like ATPase domain"/>
    <property type="match status" value="1"/>
</dbReference>
<dbReference type="InterPro" id="IPR000600">
    <property type="entry name" value="ROK"/>
</dbReference>
<dbReference type="PANTHER" id="PTHR18964:SF149">
    <property type="entry name" value="BIFUNCTIONAL UDP-N-ACETYLGLUCOSAMINE 2-EPIMERASE_N-ACETYLMANNOSAMINE KINASE"/>
    <property type="match status" value="1"/>
</dbReference>
<keyword evidence="3" id="KW-1185">Reference proteome</keyword>
<name>A0A2S9JSD7_9SPHI</name>
<accession>A0A2S9JSD7</accession>
<evidence type="ECO:0000313" key="2">
    <source>
        <dbReference type="EMBL" id="PRD56163.1"/>
    </source>
</evidence>
<proteinExistence type="inferred from homology"/>
<dbReference type="PANTHER" id="PTHR18964">
    <property type="entry name" value="ROK (REPRESSOR, ORF, KINASE) FAMILY"/>
    <property type="match status" value="1"/>
</dbReference>
<protein>
    <submittedName>
        <fullName evidence="2">ROK family protein</fullName>
    </submittedName>
</protein>
<reference evidence="2 3" key="1">
    <citation type="submission" date="2018-02" db="EMBL/GenBank/DDBJ databases">
        <title>The draft genome of Sphingobacterium gobiense H7.</title>
        <authorList>
            <person name="Li L."/>
            <person name="Liu L."/>
            <person name="Zhang X."/>
            <person name="Wang T."/>
            <person name="Liang L."/>
        </authorList>
    </citation>
    <scope>NUCLEOTIDE SEQUENCE [LARGE SCALE GENOMIC DNA]</scope>
    <source>
        <strain evidence="2 3">ACCC 05757</strain>
    </source>
</reference>